<keyword evidence="1" id="KW-0732">Signal</keyword>
<evidence type="ECO:0008006" key="4">
    <source>
        <dbReference type="Google" id="ProtNLM"/>
    </source>
</evidence>
<dbReference type="RefSeq" id="WP_212216013.1">
    <property type="nucleotide sequence ID" value="NZ_JAGUCO010000006.1"/>
</dbReference>
<feature type="chain" id="PRO_5047290925" description="Tetratricopeptide repeat protein" evidence="1">
    <location>
        <begin position="22"/>
        <end position="289"/>
    </location>
</feature>
<feature type="signal peptide" evidence="1">
    <location>
        <begin position="1"/>
        <end position="21"/>
    </location>
</feature>
<keyword evidence="3" id="KW-1185">Reference proteome</keyword>
<protein>
    <recommendedName>
        <fullName evidence="4">Tetratricopeptide repeat protein</fullName>
    </recommendedName>
</protein>
<proteinExistence type="predicted"/>
<dbReference type="Gene3D" id="1.25.40.10">
    <property type="entry name" value="Tetratricopeptide repeat domain"/>
    <property type="match status" value="1"/>
</dbReference>
<dbReference type="PROSITE" id="PS51257">
    <property type="entry name" value="PROKAR_LIPOPROTEIN"/>
    <property type="match status" value="1"/>
</dbReference>
<evidence type="ECO:0000313" key="3">
    <source>
        <dbReference type="Proteomes" id="UP000708576"/>
    </source>
</evidence>
<organism evidence="2 3">
    <name type="scientific">Carboxylicivirga linearis</name>
    <dbReference type="NCBI Taxonomy" id="1628157"/>
    <lineage>
        <taxon>Bacteria</taxon>
        <taxon>Pseudomonadati</taxon>
        <taxon>Bacteroidota</taxon>
        <taxon>Bacteroidia</taxon>
        <taxon>Marinilabiliales</taxon>
        <taxon>Marinilabiliaceae</taxon>
        <taxon>Carboxylicivirga</taxon>
    </lineage>
</organism>
<evidence type="ECO:0000256" key="1">
    <source>
        <dbReference type="SAM" id="SignalP"/>
    </source>
</evidence>
<sequence>MKKYLILSLSALLFACNPLNKLPGLQSGAEQAFSSNDFQKSYTLYKQYIELANNNDTEVSDNIYLKLAQVSGELGKMEEASKLYYSLLEKNESSELINEFATLLQSKGTNQQEIDLWNKFELDDENLKSTKVDRLINLYSKTESYDAVIEVVANKGNIALSNDATMQYITALENTDSKIEAAKVCNQLVKEQPDYIPALEWKGKYYYEKADARYKAEMAKYNKNKNATTYAYLLRDLKKVSADFRVARDTFETLRKYDAENKSYIKYLKNCYLRLEQKAEAAKMDRLLK</sequence>
<dbReference type="EMBL" id="JAGUCO010000006">
    <property type="protein sequence ID" value="MBS2098771.1"/>
    <property type="molecule type" value="Genomic_DNA"/>
</dbReference>
<dbReference type="Proteomes" id="UP000708576">
    <property type="component" value="Unassembled WGS sequence"/>
</dbReference>
<comment type="caution">
    <text evidence="2">The sequence shown here is derived from an EMBL/GenBank/DDBJ whole genome shotgun (WGS) entry which is preliminary data.</text>
</comment>
<evidence type="ECO:0000313" key="2">
    <source>
        <dbReference type="EMBL" id="MBS2098771.1"/>
    </source>
</evidence>
<gene>
    <name evidence="2" type="ORF">KEM10_10820</name>
</gene>
<reference evidence="2 3" key="1">
    <citation type="journal article" date="2015" name="Int. J. Syst. Evol. Microbiol.">
        <title>Carboxylicivirga linearis sp. nov., isolated from a sea cucumber culture pond.</title>
        <authorList>
            <person name="Wang F.Q."/>
            <person name="Zhou Y.X."/>
            <person name="Lin X.Z."/>
            <person name="Chen G.J."/>
            <person name="Du Z.J."/>
        </authorList>
    </citation>
    <scope>NUCLEOTIDE SEQUENCE [LARGE SCALE GENOMIC DNA]</scope>
    <source>
        <strain evidence="2 3">FB218</strain>
    </source>
</reference>
<dbReference type="SUPFAM" id="SSF48452">
    <property type="entry name" value="TPR-like"/>
    <property type="match status" value="1"/>
</dbReference>
<accession>A0ABS5JWP8</accession>
<dbReference type="InterPro" id="IPR011990">
    <property type="entry name" value="TPR-like_helical_dom_sf"/>
</dbReference>
<name>A0ABS5JWP8_9BACT</name>